<feature type="compositionally biased region" description="Low complexity" evidence="1">
    <location>
        <begin position="135"/>
        <end position="147"/>
    </location>
</feature>
<feature type="region of interest" description="Disordered" evidence="1">
    <location>
        <begin position="465"/>
        <end position="494"/>
    </location>
</feature>
<feature type="compositionally biased region" description="Basic and acidic residues" evidence="1">
    <location>
        <begin position="437"/>
        <end position="448"/>
    </location>
</feature>
<feature type="compositionally biased region" description="Basic and acidic residues" evidence="1">
    <location>
        <begin position="392"/>
        <end position="424"/>
    </location>
</feature>
<feature type="compositionally biased region" description="Basic and acidic residues" evidence="1">
    <location>
        <begin position="256"/>
        <end position="291"/>
    </location>
</feature>
<keyword evidence="3" id="KW-1185">Reference proteome</keyword>
<dbReference type="EMBL" id="JXXN02009910">
    <property type="protein sequence ID" value="THD18574.1"/>
    <property type="molecule type" value="Genomic_DNA"/>
</dbReference>
<proteinExistence type="predicted"/>
<feature type="region of interest" description="Disordered" evidence="1">
    <location>
        <begin position="1"/>
        <end position="448"/>
    </location>
</feature>
<evidence type="ECO:0000313" key="2">
    <source>
        <dbReference type="EMBL" id="THD18574.1"/>
    </source>
</evidence>
<feature type="compositionally biased region" description="Basic residues" evidence="1">
    <location>
        <begin position="322"/>
        <end position="337"/>
    </location>
</feature>
<feature type="compositionally biased region" description="Basic and acidic residues" evidence="1">
    <location>
        <begin position="371"/>
        <end position="384"/>
    </location>
</feature>
<gene>
    <name evidence="2" type="ORF">D915_010820</name>
</gene>
<feature type="compositionally biased region" description="Basic and acidic residues" evidence="1">
    <location>
        <begin position="339"/>
        <end position="349"/>
    </location>
</feature>
<dbReference type="Proteomes" id="UP000230066">
    <property type="component" value="Unassembled WGS sequence"/>
</dbReference>
<name>A0A4E0QVU7_FASHE</name>
<organism evidence="2 3">
    <name type="scientific">Fasciola hepatica</name>
    <name type="common">Liver fluke</name>
    <dbReference type="NCBI Taxonomy" id="6192"/>
    <lineage>
        <taxon>Eukaryota</taxon>
        <taxon>Metazoa</taxon>
        <taxon>Spiralia</taxon>
        <taxon>Lophotrochozoa</taxon>
        <taxon>Platyhelminthes</taxon>
        <taxon>Trematoda</taxon>
        <taxon>Digenea</taxon>
        <taxon>Plagiorchiida</taxon>
        <taxon>Echinostomata</taxon>
        <taxon>Echinostomatoidea</taxon>
        <taxon>Fasciolidae</taxon>
        <taxon>Fasciola</taxon>
    </lineage>
</organism>
<feature type="compositionally biased region" description="Basic and acidic residues" evidence="1">
    <location>
        <begin position="310"/>
        <end position="321"/>
    </location>
</feature>
<accession>A0A4E0QVU7</accession>
<protein>
    <submittedName>
        <fullName evidence="2">Uncharacterized protein</fullName>
    </submittedName>
</protein>
<evidence type="ECO:0000256" key="1">
    <source>
        <dbReference type="SAM" id="MobiDB-lite"/>
    </source>
</evidence>
<reference evidence="2" key="1">
    <citation type="submission" date="2019-03" db="EMBL/GenBank/DDBJ databases">
        <title>Improved annotation for the trematode Fasciola hepatica.</title>
        <authorList>
            <person name="Choi Y.-J."/>
            <person name="Martin J."/>
            <person name="Mitreva M."/>
        </authorList>
    </citation>
    <scope>NUCLEOTIDE SEQUENCE [LARGE SCALE GENOMIC DNA]</scope>
</reference>
<feature type="compositionally biased region" description="Basic and acidic residues" evidence="1">
    <location>
        <begin position="220"/>
        <end position="233"/>
    </location>
</feature>
<feature type="compositionally biased region" description="Basic residues" evidence="1">
    <location>
        <begin position="35"/>
        <end position="45"/>
    </location>
</feature>
<feature type="compositionally biased region" description="Basic and acidic residues" evidence="1">
    <location>
        <begin position="166"/>
        <end position="177"/>
    </location>
</feature>
<comment type="caution">
    <text evidence="2">The sequence shown here is derived from an EMBL/GenBank/DDBJ whole genome shotgun (WGS) entry which is preliminary data.</text>
</comment>
<dbReference type="AlphaFoldDB" id="A0A4E0QVU7"/>
<feature type="compositionally biased region" description="Low complexity" evidence="1">
    <location>
        <begin position="238"/>
        <end position="252"/>
    </location>
</feature>
<evidence type="ECO:0000313" key="3">
    <source>
        <dbReference type="Proteomes" id="UP000230066"/>
    </source>
</evidence>
<feature type="compositionally biased region" description="Basic and acidic residues" evidence="1">
    <location>
        <begin position="482"/>
        <end position="494"/>
    </location>
</feature>
<sequence>MPHPLTSPLPEDRDPGNVQSDGPVDVTGKSQSSTKHSKKIKKHSKHDNSGNQVFDSEPVTKPKRHKKSDVDKTAPMSAYPLMDSQAPCELSSGSKHLEPVDTLVGEEEPVKKKKKRSKDHPSKSEKSKNKKTIATTSSGVTTDVSVTNDKTCITETSGSKSKSSSRSKDRNKSLKEAEDFEPNSSGDQNAHIPTVPQTDPEDRIRRHAPTDSSYTSLRRGSPEQEHRQCDSPRHSSHSSRFSSARSSSYSRSPSHRIPEKRNDVRSYREKYRDRGPRHRAPERSRSPDPRHFQPRRTYVAYRPPSAGRDSSYDDYPHESRPPRFRRSRSHSRSHGLSRHTAETSGRDYDVPQQPSRLRDLSPRRTYSRRHYRDEPDRGSRESPPRRPIRRDRHVEERRPRHELPTADSRHSRPYRSHERIRDDNFPNPEHTVMPEAPESRRDLSTEQPRHREFVRAADSERRITRAEKPHVSPSKCSTRLSTRSEHRSRDRDLSRKQVRLTINELLSNCSCFNSHLMTDKSSTI</sequence>